<dbReference type="OrthoDB" id="9811671at2"/>
<evidence type="ECO:0000259" key="2">
    <source>
        <dbReference type="Pfam" id="PF09917"/>
    </source>
</evidence>
<dbReference type="EMBL" id="FNXB01000051">
    <property type="protein sequence ID" value="SEI18522.1"/>
    <property type="molecule type" value="Genomic_DNA"/>
</dbReference>
<sequence length="113" mass="12125">MTIRSVFATVFISIASAASGADTVVGTWKTENGETSAIQPCGSNYCIVAKSGRYAGQQIGFFSRAGDTYTGRLTDPRTKTTYSGRLIVSGNSLKLRGCATRVLCKTQTWTRLN</sequence>
<reference evidence="3" key="3">
    <citation type="submission" date="2016-10" db="EMBL/GenBank/DDBJ databases">
        <authorList>
            <person name="de Groot N.N."/>
        </authorList>
    </citation>
    <scope>NUCLEOTIDE SEQUENCE [LARGE SCALE GENOMIC DNA]</scope>
    <source>
        <strain evidence="3">CCBAU85039</strain>
    </source>
</reference>
<name>A0A1H8V9N2_9HYPH</name>
<evidence type="ECO:0000313" key="4">
    <source>
        <dbReference type="EMBL" id="SEP12004.1"/>
    </source>
</evidence>
<evidence type="ECO:0000313" key="5">
    <source>
        <dbReference type="Proteomes" id="UP000183063"/>
    </source>
</evidence>
<dbReference type="Proteomes" id="UP000198939">
    <property type="component" value="Unassembled WGS sequence"/>
</dbReference>
<keyword evidence="6" id="KW-1185">Reference proteome</keyword>
<evidence type="ECO:0000313" key="3">
    <source>
        <dbReference type="EMBL" id="SEI18522.1"/>
    </source>
</evidence>
<evidence type="ECO:0000256" key="1">
    <source>
        <dbReference type="SAM" id="SignalP"/>
    </source>
</evidence>
<dbReference type="PANTHER" id="PTHR36919">
    <property type="entry name" value="BLR1215 PROTEIN"/>
    <property type="match status" value="1"/>
</dbReference>
<gene>
    <name evidence="3" type="ORF">RTCCBAU85039_5919</name>
    <name evidence="4" type="ORF">SAMN05216228_104034</name>
</gene>
<dbReference type="RefSeq" id="WP_072381013.1">
    <property type="nucleotide sequence ID" value="NZ_FNXB01000051.1"/>
</dbReference>
<feature type="chain" id="PRO_5030029907" description="DUF2147 domain-containing protein" evidence="1">
    <location>
        <begin position="21"/>
        <end position="113"/>
    </location>
</feature>
<dbReference type="Gene3D" id="2.40.128.520">
    <property type="match status" value="1"/>
</dbReference>
<evidence type="ECO:0000313" key="6">
    <source>
        <dbReference type="Proteomes" id="UP000198939"/>
    </source>
</evidence>
<feature type="domain" description="DUF2147" evidence="2">
    <location>
        <begin position="62"/>
        <end position="111"/>
    </location>
</feature>
<keyword evidence="1" id="KW-0732">Signal</keyword>
<feature type="signal peptide" evidence="1">
    <location>
        <begin position="1"/>
        <end position="20"/>
    </location>
</feature>
<protein>
    <recommendedName>
        <fullName evidence="2">DUF2147 domain-containing protein</fullName>
    </recommendedName>
</protein>
<reference evidence="4 6" key="2">
    <citation type="submission" date="2016-10" db="EMBL/GenBank/DDBJ databases">
        <authorList>
            <person name="Varghese N."/>
            <person name="Submissions S."/>
        </authorList>
    </citation>
    <scope>NUCLEOTIDE SEQUENCE [LARGE SCALE GENOMIC DNA]</scope>
    <source>
        <strain evidence="4 6">CGMCC 1.7071</strain>
    </source>
</reference>
<dbReference type="STRING" id="501024.RTCCBAU85039_5919"/>
<dbReference type="Pfam" id="PF09917">
    <property type="entry name" value="DUF2147"/>
    <property type="match status" value="1"/>
</dbReference>
<proteinExistence type="predicted"/>
<accession>A0A1H8V9N2</accession>
<dbReference type="PANTHER" id="PTHR36919:SF2">
    <property type="entry name" value="BLL6627 PROTEIN"/>
    <property type="match status" value="1"/>
</dbReference>
<dbReference type="EMBL" id="FOCV01000040">
    <property type="protein sequence ID" value="SEP12004.1"/>
    <property type="molecule type" value="Genomic_DNA"/>
</dbReference>
<dbReference type="AlphaFoldDB" id="A0A1H8V9N2"/>
<reference evidence="5" key="1">
    <citation type="submission" date="2016-10" db="EMBL/GenBank/DDBJ databases">
        <authorList>
            <person name="Wibberg D."/>
        </authorList>
    </citation>
    <scope>NUCLEOTIDE SEQUENCE [LARGE SCALE GENOMIC DNA]</scope>
</reference>
<dbReference type="InterPro" id="IPR019223">
    <property type="entry name" value="DUF2147"/>
</dbReference>
<dbReference type="Proteomes" id="UP000183063">
    <property type="component" value="Unassembled WGS sequence"/>
</dbReference>
<organism evidence="3 5">
    <name type="scientific">Rhizobium tibeticum</name>
    <dbReference type="NCBI Taxonomy" id="501024"/>
    <lineage>
        <taxon>Bacteria</taxon>
        <taxon>Pseudomonadati</taxon>
        <taxon>Pseudomonadota</taxon>
        <taxon>Alphaproteobacteria</taxon>
        <taxon>Hyphomicrobiales</taxon>
        <taxon>Rhizobiaceae</taxon>
        <taxon>Rhizobium/Agrobacterium group</taxon>
        <taxon>Rhizobium</taxon>
    </lineage>
</organism>